<accession>G4ZUN7</accession>
<keyword evidence="1" id="KW-1133">Transmembrane helix</keyword>
<organism evidence="2 3">
    <name type="scientific">Phytophthora sojae (strain P6497)</name>
    <name type="common">Soybean stem and root rot agent</name>
    <name type="synonym">Phytophthora megasperma f. sp. glycines</name>
    <dbReference type="NCBI Taxonomy" id="1094619"/>
    <lineage>
        <taxon>Eukaryota</taxon>
        <taxon>Sar</taxon>
        <taxon>Stramenopiles</taxon>
        <taxon>Oomycota</taxon>
        <taxon>Peronosporomycetes</taxon>
        <taxon>Peronosporales</taxon>
        <taxon>Peronosporaceae</taxon>
        <taxon>Phytophthora</taxon>
    </lineage>
</organism>
<gene>
    <name evidence="2" type="ORF">PHYSODRAFT_335268</name>
</gene>
<dbReference type="EMBL" id="JH159156">
    <property type="protein sequence ID" value="EGZ13511.1"/>
    <property type="molecule type" value="Genomic_DNA"/>
</dbReference>
<proteinExistence type="predicted"/>
<feature type="transmembrane region" description="Helical" evidence="1">
    <location>
        <begin position="82"/>
        <end position="102"/>
    </location>
</feature>
<dbReference type="KEGG" id="psoj:PHYSODRAFT_335268"/>
<name>G4ZUN7_PHYSP</name>
<dbReference type="AlphaFoldDB" id="G4ZUN7"/>
<feature type="transmembrane region" description="Helical" evidence="1">
    <location>
        <begin position="50"/>
        <end position="70"/>
    </location>
</feature>
<dbReference type="GeneID" id="20646966"/>
<evidence type="ECO:0000313" key="3">
    <source>
        <dbReference type="Proteomes" id="UP000002640"/>
    </source>
</evidence>
<sequence length="260" mass="28617">MPEIGPHYFVSVTLAVPATVLSILSTITALKSPMADAIPTSLRNPSLESLLLAIGLINVLFILVMLFVSLNFVGNRRLQESYCGCVFMIVFGVCFLVLLLVVNVQALRYEGQIASYPDAFRDKFNEIICDLRISEVCAAGDNFDKVLVAVSSTANPTSRVQASTHARDYCSLEFLHGLDSLEFDWDVLDSFIVTPVVDKWCGSYALGLPTNTPSPSSPVSMNPAKYQWMLTKPLKRVRTMKKAGGEFRPVKDELTQELAA</sequence>
<protein>
    <submittedName>
        <fullName evidence="2">Uncharacterized protein</fullName>
    </submittedName>
</protein>
<keyword evidence="1" id="KW-0812">Transmembrane</keyword>
<evidence type="ECO:0000256" key="1">
    <source>
        <dbReference type="SAM" id="Phobius"/>
    </source>
</evidence>
<dbReference type="Proteomes" id="UP000002640">
    <property type="component" value="Unassembled WGS sequence"/>
</dbReference>
<evidence type="ECO:0000313" key="2">
    <source>
        <dbReference type="EMBL" id="EGZ13511.1"/>
    </source>
</evidence>
<reference evidence="2 3" key="1">
    <citation type="journal article" date="2006" name="Science">
        <title>Phytophthora genome sequences uncover evolutionary origins and mechanisms of pathogenesis.</title>
        <authorList>
            <person name="Tyler B.M."/>
            <person name="Tripathy S."/>
            <person name="Zhang X."/>
            <person name="Dehal P."/>
            <person name="Jiang R.H."/>
            <person name="Aerts A."/>
            <person name="Arredondo F.D."/>
            <person name="Baxter L."/>
            <person name="Bensasson D."/>
            <person name="Beynon J.L."/>
            <person name="Chapman J."/>
            <person name="Damasceno C.M."/>
            <person name="Dorrance A.E."/>
            <person name="Dou D."/>
            <person name="Dickerman A.W."/>
            <person name="Dubchak I.L."/>
            <person name="Garbelotto M."/>
            <person name="Gijzen M."/>
            <person name="Gordon S.G."/>
            <person name="Govers F."/>
            <person name="Grunwald N.J."/>
            <person name="Huang W."/>
            <person name="Ivors K.L."/>
            <person name="Jones R.W."/>
            <person name="Kamoun S."/>
            <person name="Krampis K."/>
            <person name="Lamour K.H."/>
            <person name="Lee M.K."/>
            <person name="McDonald W.H."/>
            <person name="Medina M."/>
            <person name="Meijer H.J."/>
            <person name="Nordberg E.K."/>
            <person name="Maclean D.J."/>
            <person name="Ospina-Giraldo M.D."/>
            <person name="Morris P.F."/>
            <person name="Phuntumart V."/>
            <person name="Putnam N.H."/>
            <person name="Rash S."/>
            <person name="Rose J.K."/>
            <person name="Sakihama Y."/>
            <person name="Salamov A.A."/>
            <person name="Savidor A."/>
            <person name="Scheuring C.F."/>
            <person name="Smith B.M."/>
            <person name="Sobral B.W."/>
            <person name="Terry A."/>
            <person name="Torto-Alalibo T.A."/>
            <person name="Win J."/>
            <person name="Xu Z."/>
            <person name="Zhang H."/>
            <person name="Grigoriev I.V."/>
            <person name="Rokhsar D.S."/>
            <person name="Boore J.L."/>
        </authorList>
    </citation>
    <scope>NUCLEOTIDE SEQUENCE [LARGE SCALE GENOMIC DNA]</scope>
    <source>
        <strain evidence="2 3">P6497</strain>
    </source>
</reference>
<feature type="transmembrane region" description="Helical" evidence="1">
    <location>
        <begin position="7"/>
        <end position="30"/>
    </location>
</feature>
<dbReference type="RefSeq" id="XP_009530940.1">
    <property type="nucleotide sequence ID" value="XM_009532645.1"/>
</dbReference>
<keyword evidence="3" id="KW-1185">Reference proteome</keyword>
<dbReference type="InParanoid" id="G4ZUN7"/>
<keyword evidence="1" id="KW-0472">Membrane</keyword>